<comment type="caution">
    <text evidence="2">The sequence shown here is derived from an EMBL/GenBank/DDBJ whole genome shotgun (WGS) entry which is preliminary data.</text>
</comment>
<dbReference type="CDD" id="cd00090">
    <property type="entry name" value="HTH_ARSR"/>
    <property type="match status" value="1"/>
</dbReference>
<dbReference type="GO" id="GO:0008757">
    <property type="term" value="F:S-adenosylmethionine-dependent methyltransferase activity"/>
    <property type="evidence" value="ECO:0007669"/>
    <property type="project" value="InterPro"/>
</dbReference>
<dbReference type="SMART" id="SM00418">
    <property type="entry name" value="HTH_ARSR"/>
    <property type="match status" value="1"/>
</dbReference>
<dbReference type="GO" id="GO:0003700">
    <property type="term" value="F:DNA-binding transcription factor activity"/>
    <property type="evidence" value="ECO:0007669"/>
    <property type="project" value="InterPro"/>
</dbReference>
<sequence>MKKSASLDGMIVLLKTVAVVSHLRVLMLLKHEDLTVPDFIFILDQSQKRISQHIRLLSEARLIERYQKGNRLYFKLCHDFWGKDIVMGVLSALSKHDVMLEHDLERLKDVKKQRQKTRQQHFLQNTLQWDVLRLSYMADPAVGNALLEIVGNKPFETLLNIGMGGDSVLKLFSNLYTHADEVVLDSNVFHFSVGDTIFDLIILHWVLHFLESPEIFLHEISGRLRPHGRLLIVDFGYHKIESLHSDQAHVHFGFSILQIEQWLKNAGLILEKTVCLTPPQNKSSKEGMVTLWLARDPRLLVDDLKDKQVEFA</sequence>
<evidence type="ECO:0000313" key="3">
    <source>
        <dbReference type="Proteomes" id="UP000585970"/>
    </source>
</evidence>
<dbReference type="Proteomes" id="UP000585970">
    <property type="component" value="Unassembled WGS sequence"/>
</dbReference>
<accession>A0A840E7A4</accession>
<dbReference type="InterPro" id="IPR029063">
    <property type="entry name" value="SAM-dependent_MTases_sf"/>
</dbReference>
<dbReference type="InterPro" id="IPR011991">
    <property type="entry name" value="ArsR-like_HTH"/>
</dbReference>
<dbReference type="Gene3D" id="3.40.50.150">
    <property type="entry name" value="Vaccinia Virus protein VP39"/>
    <property type="match status" value="1"/>
</dbReference>
<dbReference type="PRINTS" id="PR00778">
    <property type="entry name" value="HTHARSR"/>
</dbReference>
<dbReference type="InterPro" id="IPR013216">
    <property type="entry name" value="Methyltransf_11"/>
</dbReference>
<name>A0A840E7A4_9HYPH</name>
<dbReference type="InterPro" id="IPR001845">
    <property type="entry name" value="HTH_ArsR_DNA-bd_dom"/>
</dbReference>
<dbReference type="SUPFAM" id="SSF53335">
    <property type="entry name" value="S-adenosyl-L-methionine-dependent methyltransferases"/>
    <property type="match status" value="1"/>
</dbReference>
<organism evidence="2 3">
    <name type="scientific">Bartonella fuyuanensis</name>
    <dbReference type="NCBI Taxonomy" id="1460968"/>
    <lineage>
        <taxon>Bacteria</taxon>
        <taxon>Pseudomonadati</taxon>
        <taxon>Pseudomonadota</taxon>
        <taxon>Alphaproteobacteria</taxon>
        <taxon>Hyphomicrobiales</taxon>
        <taxon>Bartonellaceae</taxon>
        <taxon>Bartonella</taxon>
    </lineage>
</organism>
<dbReference type="InterPro" id="IPR036390">
    <property type="entry name" value="WH_DNA-bd_sf"/>
</dbReference>
<dbReference type="InterPro" id="IPR036388">
    <property type="entry name" value="WH-like_DNA-bd_sf"/>
</dbReference>
<keyword evidence="3" id="KW-1185">Reference proteome</keyword>
<proteinExistence type="predicted"/>
<dbReference type="Pfam" id="PF08241">
    <property type="entry name" value="Methyltransf_11"/>
    <property type="match status" value="1"/>
</dbReference>
<protein>
    <submittedName>
        <fullName evidence="2">ArsR family transcriptional regulator</fullName>
    </submittedName>
</protein>
<dbReference type="PROSITE" id="PS50987">
    <property type="entry name" value="HTH_ARSR_2"/>
    <property type="match status" value="1"/>
</dbReference>
<reference evidence="2 3" key="1">
    <citation type="submission" date="2020-08" db="EMBL/GenBank/DDBJ databases">
        <title>Genomic Encyclopedia of Type Strains, Phase IV (KMG-IV): sequencing the most valuable type-strain genomes for metagenomic binning, comparative biology and taxonomic classification.</title>
        <authorList>
            <person name="Goeker M."/>
        </authorList>
    </citation>
    <scope>NUCLEOTIDE SEQUENCE [LARGE SCALE GENOMIC DNA]</scope>
    <source>
        <strain evidence="2 3">DSM 100694</strain>
    </source>
</reference>
<dbReference type="SUPFAM" id="SSF46785">
    <property type="entry name" value="Winged helix' DNA-binding domain"/>
    <property type="match status" value="1"/>
</dbReference>
<dbReference type="AlphaFoldDB" id="A0A840E7A4"/>
<feature type="domain" description="HTH arsR-type" evidence="1">
    <location>
        <begin position="2"/>
        <end position="101"/>
    </location>
</feature>
<gene>
    <name evidence="2" type="ORF">GGR08_001291</name>
</gene>
<dbReference type="Gene3D" id="1.10.10.10">
    <property type="entry name" value="Winged helix-like DNA-binding domain superfamily/Winged helix DNA-binding domain"/>
    <property type="match status" value="1"/>
</dbReference>
<dbReference type="EMBL" id="JACIFE010000016">
    <property type="protein sequence ID" value="MBB4076976.1"/>
    <property type="molecule type" value="Genomic_DNA"/>
</dbReference>
<evidence type="ECO:0000259" key="1">
    <source>
        <dbReference type="PROSITE" id="PS50987"/>
    </source>
</evidence>
<evidence type="ECO:0000313" key="2">
    <source>
        <dbReference type="EMBL" id="MBB4076976.1"/>
    </source>
</evidence>
<dbReference type="RefSeq" id="WP_183194471.1">
    <property type="nucleotide sequence ID" value="NZ_JACIFE010000016.1"/>
</dbReference>
<dbReference type="Pfam" id="PF01022">
    <property type="entry name" value="HTH_5"/>
    <property type="match status" value="1"/>
</dbReference>